<protein>
    <recommendedName>
        <fullName evidence="5">sphingomyelin phosphodiesterase</fullName>
        <ecNumber evidence="5">3.1.4.12</ecNumber>
    </recommendedName>
</protein>
<keyword evidence="6 14" id="KW-0812">Transmembrane</keyword>
<evidence type="ECO:0000256" key="11">
    <source>
        <dbReference type="ARBA" id="ARBA00022989"/>
    </source>
</evidence>
<evidence type="ECO:0000256" key="7">
    <source>
        <dbReference type="ARBA" id="ARBA00022723"/>
    </source>
</evidence>
<dbReference type="Pfam" id="PF03372">
    <property type="entry name" value="Exo_endo_phos"/>
    <property type="match status" value="1"/>
</dbReference>
<evidence type="ECO:0000256" key="14">
    <source>
        <dbReference type="SAM" id="Phobius"/>
    </source>
</evidence>
<dbReference type="InterPro" id="IPR005135">
    <property type="entry name" value="Endo/exonuclease/phosphatase"/>
</dbReference>
<evidence type="ECO:0000256" key="1">
    <source>
        <dbReference type="ARBA" id="ARBA00004141"/>
    </source>
</evidence>
<evidence type="ECO:0000256" key="5">
    <source>
        <dbReference type="ARBA" id="ARBA00012369"/>
    </source>
</evidence>
<evidence type="ECO:0000256" key="9">
    <source>
        <dbReference type="ARBA" id="ARBA00022842"/>
    </source>
</evidence>
<name>A0A7R8VJG9_TIMDO</name>
<dbReference type="PANTHER" id="PTHR16320:SF24">
    <property type="entry name" value="PHOSPHODIESTERASE, PUTATIVE-RELATED"/>
    <property type="match status" value="1"/>
</dbReference>
<dbReference type="GO" id="GO:0004767">
    <property type="term" value="F:sphingomyelin phosphodiesterase activity"/>
    <property type="evidence" value="ECO:0007669"/>
    <property type="project" value="UniProtKB-EC"/>
</dbReference>
<comment type="subcellular location">
    <subcellularLocation>
        <location evidence="1">Membrane</location>
        <topology evidence="1">Multi-pass membrane protein</topology>
    </subcellularLocation>
</comment>
<keyword evidence="8" id="KW-0378">Hydrolase</keyword>
<keyword evidence="12" id="KW-0443">Lipid metabolism</keyword>
<dbReference type="GO" id="GO:0016020">
    <property type="term" value="C:membrane"/>
    <property type="evidence" value="ECO:0007669"/>
    <property type="project" value="UniProtKB-SubCell"/>
</dbReference>
<dbReference type="GO" id="GO:0046872">
    <property type="term" value="F:metal ion binding"/>
    <property type="evidence" value="ECO:0007669"/>
    <property type="project" value="UniProtKB-KW"/>
</dbReference>
<evidence type="ECO:0000256" key="3">
    <source>
        <dbReference type="ARBA" id="ARBA00004991"/>
    </source>
</evidence>
<dbReference type="Gene3D" id="3.60.10.10">
    <property type="entry name" value="Endonuclease/exonuclease/phosphatase"/>
    <property type="match status" value="1"/>
</dbReference>
<evidence type="ECO:0000259" key="15">
    <source>
        <dbReference type="Pfam" id="PF03372"/>
    </source>
</evidence>
<dbReference type="PANTHER" id="PTHR16320">
    <property type="entry name" value="SPHINGOMYELINASE FAMILY MEMBER"/>
    <property type="match status" value="1"/>
</dbReference>
<comment type="pathway">
    <text evidence="3">Sphingolipid metabolism.</text>
</comment>
<dbReference type="EMBL" id="OA566996">
    <property type="protein sequence ID" value="CAD7199722.1"/>
    <property type="molecule type" value="Genomic_DNA"/>
</dbReference>
<evidence type="ECO:0000256" key="13">
    <source>
        <dbReference type="ARBA" id="ARBA00023136"/>
    </source>
</evidence>
<evidence type="ECO:0000313" key="16">
    <source>
        <dbReference type="EMBL" id="CAD7199722.1"/>
    </source>
</evidence>
<accession>A0A7R8VJG9</accession>
<keyword evidence="9" id="KW-0460">Magnesium</keyword>
<proteinExistence type="inferred from homology"/>
<reference evidence="16" key="1">
    <citation type="submission" date="2020-11" db="EMBL/GenBank/DDBJ databases">
        <authorList>
            <person name="Tran Van P."/>
        </authorList>
    </citation>
    <scope>NUCLEOTIDE SEQUENCE</scope>
</reference>
<organism evidence="16">
    <name type="scientific">Timema douglasi</name>
    <name type="common">Walking stick</name>
    <dbReference type="NCBI Taxonomy" id="61478"/>
    <lineage>
        <taxon>Eukaryota</taxon>
        <taxon>Metazoa</taxon>
        <taxon>Ecdysozoa</taxon>
        <taxon>Arthropoda</taxon>
        <taxon>Hexapoda</taxon>
        <taxon>Insecta</taxon>
        <taxon>Pterygota</taxon>
        <taxon>Neoptera</taxon>
        <taxon>Polyneoptera</taxon>
        <taxon>Phasmatodea</taxon>
        <taxon>Timematodea</taxon>
        <taxon>Timematoidea</taxon>
        <taxon>Timematidae</taxon>
        <taxon>Timema</taxon>
    </lineage>
</organism>
<sequence length="454" mass="51401">MSMGIPVVSKNRAERMKAIAEELSRAEYEVVCLQEVWMQRDYKQISRRCSAVLPHSHYFHRYTASASDGRSSGVLGSGVCVLSKFPIEDVFFHQWPVNGYIHKIQHGDWFGGKGVGLCRISVAGIKINVYTTHLHAEYDRESDEYRVHRVLQAFDLSQMVRLTSVGADVVILAGDLNTEPGDLAQRIICHNSELSDTHNVFTQAQHSEVALRVSHSFLMSSDRMKPGSGDWAFAHQQSSVRFSEDFALDSKDQKYVLNNSNKEGATETFAHWAGFKQDLSRRIDYVLFRPGPDTQVEVVMYKQPLPEFVHQRDFSFSDHEAVMASLRITKDSSVSTGERKLDIDERITSLREGAALCDLALLQLHRVQRSYWLCSATLFLLLLATLSYESPGLYLKMFNTVHVGLTLLLTFTVAMAGFWYTMERNGILAGKLGMEIALSRLKKERVVRRYGTVT</sequence>
<dbReference type="GO" id="GO:0006665">
    <property type="term" value="P:sphingolipid metabolic process"/>
    <property type="evidence" value="ECO:0007669"/>
    <property type="project" value="UniProtKB-KW"/>
</dbReference>
<dbReference type="SUPFAM" id="SSF56219">
    <property type="entry name" value="DNase I-like"/>
    <property type="match status" value="1"/>
</dbReference>
<feature type="transmembrane region" description="Helical" evidence="14">
    <location>
        <begin position="400"/>
        <end position="421"/>
    </location>
</feature>
<keyword evidence="11 14" id="KW-1133">Transmembrane helix</keyword>
<feature type="transmembrane region" description="Helical" evidence="14">
    <location>
        <begin position="370"/>
        <end position="388"/>
    </location>
</feature>
<evidence type="ECO:0000256" key="6">
    <source>
        <dbReference type="ARBA" id="ARBA00022692"/>
    </source>
</evidence>
<comment type="similarity">
    <text evidence="4">Belongs to the neutral sphingomyelinase family.</text>
</comment>
<keyword evidence="10" id="KW-0746">Sphingolipid metabolism</keyword>
<keyword evidence="7" id="KW-0479">Metal-binding</keyword>
<evidence type="ECO:0000256" key="2">
    <source>
        <dbReference type="ARBA" id="ARBA00004760"/>
    </source>
</evidence>
<keyword evidence="13 14" id="KW-0472">Membrane</keyword>
<dbReference type="InterPro" id="IPR038772">
    <property type="entry name" value="Sph/SMPD2-like"/>
</dbReference>
<comment type="pathway">
    <text evidence="2">Lipid metabolism; sphingolipid metabolism.</text>
</comment>
<evidence type="ECO:0000256" key="10">
    <source>
        <dbReference type="ARBA" id="ARBA00022919"/>
    </source>
</evidence>
<evidence type="ECO:0000256" key="12">
    <source>
        <dbReference type="ARBA" id="ARBA00023098"/>
    </source>
</evidence>
<dbReference type="EC" id="3.1.4.12" evidence="5"/>
<dbReference type="AlphaFoldDB" id="A0A7R8VJG9"/>
<evidence type="ECO:0000256" key="8">
    <source>
        <dbReference type="ARBA" id="ARBA00022801"/>
    </source>
</evidence>
<evidence type="ECO:0000256" key="4">
    <source>
        <dbReference type="ARBA" id="ARBA00006335"/>
    </source>
</evidence>
<dbReference type="InterPro" id="IPR036691">
    <property type="entry name" value="Endo/exonu/phosph_ase_sf"/>
</dbReference>
<feature type="domain" description="Endonuclease/exonuclease/phosphatase" evidence="15">
    <location>
        <begin position="12"/>
        <end position="319"/>
    </location>
</feature>
<gene>
    <name evidence="16" type="ORF">TDIB3V08_LOCUS5968</name>
</gene>